<evidence type="ECO:0000313" key="2">
    <source>
        <dbReference type="Proteomes" id="UP000887565"/>
    </source>
</evidence>
<keyword evidence="2" id="KW-1185">Reference proteome</keyword>
<keyword evidence="1" id="KW-0732">Signal</keyword>
<reference evidence="3" key="1">
    <citation type="submission" date="2022-11" db="UniProtKB">
        <authorList>
            <consortium name="WormBaseParasite"/>
        </authorList>
    </citation>
    <scope>IDENTIFICATION</scope>
</reference>
<dbReference type="Proteomes" id="UP000887565">
    <property type="component" value="Unplaced"/>
</dbReference>
<sequence length="140" mass="15262">MPGIVRLSANLVITTEFSNNLNAYSNMKVLLPYGGTIDVSCTGHDEHGCGGVGSCTYCDLLNDCQLRTPAGYPMACSTLIGIGTYHASLQRTISQLPTSTKWFWKNGDIVTMEIQLKIKDMDKNDTVACGVVYLIARVYT</sequence>
<accession>A0A915KD59</accession>
<proteinExistence type="predicted"/>
<evidence type="ECO:0000313" key="3">
    <source>
        <dbReference type="WBParaSite" id="nRc.2.0.1.t36006-RA"/>
    </source>
</evidence>
<name>A0A915KD59_ROMCU</name>
<organism evidence="2 3">
    <name type="scientific">Romanomermis culicivorax</name>
    <name type="common">Nematode worm</name>
    <dbReference type="NCBI Taxonomy" id="13658"/>
    <lineage>
        <taxon>Eukaryota</taxon>
        <taxon>Metazoa</taxon>
        <taxon>Ecdysozoa</taxon>
        <taxon>Nematoda</taxon>
        <taxon>Enoplea</taxon>
        <taxon>Dorylaimia</taxon>
        <taxon>Mermithida</taxon>
        <taxon>Mermithoidea</taxon>
        <taxon>Mermithidae</taxon>
        <taxon>Romanomermis</taxon>
    </lineage>
</organism>
<dbReference type="Gene3D" id="2.70.220.10">
    <property type="entry name" value="Ganglioside GM2 activator"/>
    <property type="match status" value="1"/>
</dbReference>
<protein>
    <submittedName>
        <fullName evidence="3">Uncharacterized protein</fullName>
    </submittedName>
</protein>
<evidence type="ECO:0000256" key="1">
    <source>
        <dbReference type="ARBA" id="ARBA00022729"/>
    </source>
</evidence>
<dbReference type="InterPro" id="IPR036846">
    <property type="entry name" value="GM2-AP_sf"/>
</dbReference>
<dbReference type="WBParaSite" id="nRc.2.0.1.t36006-RA">
    <property type="protein sequence ID" value="nRc.2.0.1.t36006-RA"/>
    <property type="gene ID" value="nRc.2.0.1.g36006"/>
</dbReference>
<dbReference type="AlphaFoldDB" id="A0A915KD59"/>